<accession>A0ABU0JBA4</accession>
<gene>
    <name evidence="4" type="ORF">QO011_003717</name>
</gene>
<dbReference type="InterPro" id="IPR050557">
    <property type="entry name" value="RTX_toxin/Mannuronan_C5-epim"/>
</dbReference>
<dbReference type="PANTHER" id="PTHR38340:SF1">
    <property type="entry name" value="S-LAYER PROTEIN"/>
    <property type="match status" value="1"/>
</dbReference>
<keyword evidence="5" id="KW-1185">Reference proteome</keyword>
<feature type="domain" description="Phage tail collar" evidence="3">
    <location>
        <begin position="296"/>
        <end position="352"/>
    </location>
</feature>
<reference evidence="4 5" key="1">
    <citation type="submission" date="2023-07" db="EMBL/GenBank/DDBJ databases">
        <title>Genomic Encyclopedia of Type Strains, Phase IV (KMG-IV): sequencing the most valuable type-strain genomes for metagenomic binning, comparative biology and taxonomic classification.</title>
        <authorList>
            <person name="Goeker M."/>
        </authorList>
    </citation>
    <scope>NUCLEOTIDE SEQUENCE [LARGE SCALE GENOMIC DNA]</scope>
    <source>
        <strain evidence="4 5">DSM 19619</strain>
    </source>
</reference>
<evidence type="ECO:0000313" key="4">
    <source>
        <dbReference type="EMBL" id="MDQ0470698.1"/>
    </source>
</evidence>
<organism evidence="4 5">
    <name type="scientific">Labrys wisconsinensis</name>
    <dbReference type="NCBI Taxonomy" id="425677"/>
    <lineage>
        <taxon>Bacteria</taxon>
        <taxon>Pseudomonadati</taxon>
        <taxon>Pseudomonadota</taxon>
        <taxon>Alphaproteobacteria</taxon>
        <taxon>Hyphomicrobiales</taxon>
        <taxon>Xanthobacteraceae</taxon>
        <taxon>Labrys</taxon>
    </lineage>
</organism>
<dbReference type="Gene3D" id="3.90.1340.10">
    <property type="entry name" value="Phage tail collar domain"/>
    <property type="match status" value="3"/>
</dbReference>
<dbReference type="RefSeq" id="WP_307274865.1">
    <property type="nucleotide sequence ID" value="NZ_JAUSVX010000006.1"/>
</dbReference>
<dbReference type="InterPro" id="IPR001343">
    <property type="entry name" value="Hemolysn_Ca-bd"/>
</dbReference>
<comment type="caution">
    <text evidence="4">The sequence shown here is derived from an EMBL/GenBank/DDBJ whole genome shotgun (WGS) entry which is preliminary data.</text>
</comment>
<evidence type="ECO:0000256" key="1">
    <source>
        <dbReference type="ARBA" id="ARBA00004613"/>
    </source>
</evidence>
<sequence length="821" mass="81965">MATPIDNYQESLAMTEWVPLQGIFPAREGVGVGYTPLGAILTFAGNFGPGGGPDADGQLLSIARNMALFSLFGTTYGGDGRTTFALPDMQAHTAIGAGQGPGLTDHVLGETAGTAGVDLTEAGLPRRLGGASAPFDNLEPSQPTTMLIRTSGTVPSETSGGGVTFIGEIVKFAGNFVPVGFMAAAGQLLTIADHQDLFDLIGTTYGGDGVTTFALPDLRGRNVVGASADTPVGTILGTPSVVVTNDALPTEMGGRGEAFDNQGPGVAMTYMIAVQGLFPTRDGNGGSAPFDEPYLGQIAIFAGDFAPRGWVKAEGQILSIAQNQALFSLLGTMYGGDGRTTFALPDLRDRTVIGADGDVPVGTVLGENQGHVLADAIPDLDLAGTASAEYLYGGGGDDRLRGLGGNDILIGNGGKDVLDGGAGADTMRGGAGDDVYYVDEAGDKVVEAAGAGTDKVYTTVSFTLAAGQEIEVLAVRSASTTTPLALIGNGFAQAITGNAGDNVLDGGGGADDMRGLGGNDTYYVDNAGDVVREAAGGGTDIVYTTVSYALAAGQAIETLAAKVATSTSALALTGNALAQTLIGNAGANVLDGGGGADTMRGLGGNDIYYVDNAGDAIEEVAGGGTDTVYASVSYTLAAAAAVEVLAAKSPAATTALNLTGNGFAQTITGNAGANVLDGGAGADDLNGLGGNDTLVGGSGADRLTGGLGADKLTGGTNADTFIFTSAADSNQTSGRDQILDFSAAQGDKISLAAIDARTDVAGDQAFTFIGSAAFSHRSGELRFAAVNGNVYVYGDIDGDGKADISVQVNGIAAIQASDFVL</sequence>
<evidence type="ECO:0000259" key="3">
    <source>
        <dbReference type="Pfam" id="PF07484"/>
    </source>
</evidence>
<feature type="domain" description="Phage tail collar" evidence="3">
    <location>
        <begin position="38"/>
        <end position="91"/>
    </location>
</feature>
<dbReference type="EMBL" id="JAUSVX010000006">
    <property type="protein sequence ID" value="MDQ0470698.1"/>
    <property type="molecule type" value="Genomic_DNA"/>
</dbReference>
<evidence type="ECO:0000313" key="5">
    <source>
        <dbReference type="Proteomes" id="UP001242480"/>
    </source>
</evidence>
<evidence type="ECO:0000256" key="2">
    <source>
        <dbReference type="ARBA" id="ARBA00022525"/>
    </source>
</evidence>
<dbReference type="InterPro" id="IPR037053">
    <property type="entry name" value="Phage_tail_collar_dom_sf"/>
</dbReference>
<proteinExistence type="predicted"/>
<protein>
    <submittedName>
        <fullName evidence="4">Microcystin-dependent protein</fullName>
    </submittedName>
</protein>
<dbReference type="InterPro" id="IPR011049">
    <property type="entry name" value="Serralysin-like_metalloprot_C"/>
</dbReference>
<feature type="domain" description="Phage tail collar" evidence="3">
    <location>
        <begin position="167"/>
        <end position="221"/>
    </location>
</feature>
<dbReference type="PRINTS" id="PR00313">
    <property type="entry name" value="CABNDNGRPT"/>
</dbReference>
<comment type="subcellular location">
    <subcellularLocation>
        <location evidence="1">Secreted</location>
    </subcellularLocation>
</comment>
<dbReference type="PROSITE" id="PS00330">
    <property type="entry name" value="HEMOLYSIN_CALCIUM"/>
    <property type="match status" value="4"/>
</dbReference>
<dbReference type="PANTHER" id="PTHR38340">
    <property type="entry name" value="S-LAYER PROTEIN"/>
    <property type="match status" value="1"/>
</dbReference>
<keyword evidence="2" id="KW-0964">Secreted</keyword>
<dbReference type="InterPro" id="IPR011083">
    <property type="entry name" value="Phage_tail_collar_dom"/>
</dbReference>
<dbReference type="SUPFAM" id="SSF88874">
    <property type="entry name" value="Receptor-binding domain of short tail fibre protein gp12"/>
    <property type="match status" value="3"/>
</dbReference>
<dbReference type="InterPro" id="IPR018511">
    <property type="entry name" value="Hemolysin-typ_Ca-bd_CS"/>
</dbReference>
<dbReference type="Gene3D" id="2.150.10.10">
    <property type="entry name" value="Serralysin-like metalloprotease, C-terminal"/>
    <property type="match status" value="2"/>
</dbReference>
<name>A0ABU0JBA4_9HYPH</name>
<dbReference type="Pfam" id="PF00353">
    <property type="entry name" value="HemolysinCabind"/>
    <property type="match status" value="4"/>
</dbReference>
<dbReference type="Proteomes" id="UP001242480">
    <property type="component" value="Unassembled WGS sequence"/>
</dbReference>
<dbReference type="Pfam" id="PF07484">
    <property type="entry name" value="Collar"/>
    <property type="match status" value="3"/>
</dbReference>
<dbReference type="SUPFAM" id="SSF51120">
    <property type="entry name" value="beta-Roll"/>
    <property type="match status" value="2"/>
</dbReference>